<evidence type="ECO:0000256" key="1">
    <source>
        <dbReference type="SAM" id="SignalP"/>
    </source>
</evidence>
<keyword evidence="1" id="KW-0732">Signal</keyword>
<gene>
    <name evidence="2" type="ORF">YALI1_A13227g</name>
</gene>
<protein>
    <recommendedName>
        <fullName evidence="4">Secreted protein</fullName>
    </recommendedName>
</protein>
<feature type="signal peptide" evidence="1">
    <location>
        <begin position="1"/>
        <end position="19"/>
    </location>
</feature>
<dbReference type="AlphaFoldDB" id="A0A1D8N4Q7"/>
<accession>A0A1D8N4Q7</accession>
<dbReference type="GeneID" id="94582418"/>
<sequence>MLITIEFLVFLLTGPKVLFFCASITLSMELDSATCPCQNTCDEGGSSWASPSNTSLFCGSLSCMVANSLAVAQFPGWWLTCMAAHFPMVAQKCVLAGCRCKSQTLDVSCNRTKEHSRIYILYQIRGQS</sequence>
<feature type="chain" id="PRO_5009110328" description="Secreted protein" evidence="1">
    <location>
        <begin position="20"/>
        <end position="128"/>
    </location>
</feature>
<dbReference type="EMBL" id="CP017553">
    <property type="protein sequence ID" value="AOW00590.1"/>
    <property type="molecule type" value="Genomic_DNA"/>
</dbReference>
<dbReference type="Proteomes" id="UP000182444">
    <property type="component" value="Chromosome 1A"/>
</dbReference>
<reference evidence="2 3" key="1">
    <citation type="journal article" date="2016" name="PLoS ONE">
        <title>Sequence Assembly of Yarrowia lipolytica Strain W29/CLIB89 Shows Transposable Element Diversity.</title>
        <authorList>
            <person name="Magnan C."/>
            <person name="Yu J."/>
            <person name="Chang I."/>
            <person name="Jahn E."/>
            <person name="Kanomata Y."/>
            <person name="Wu J."/>
            <person name="Zeller M."/>
            <person name="Oakes M."/>
            <person name="Baldi P."/>
            <person name="Sandmeyer S."/>
        </authorList>
    </citation>
    <scope>NUCLEOTIDE SEQUENCE [LARGE SCALE GENOMIC DNA]</scope>
    <source>
        <strain evidence="3">CLIB89(W29)</strain>
    </source>
</reference>
<proteinExistence type="predicted"/>
<name>A0A1D8N4Q7_YARLL</name>
<organism evidence="2 3">
    <name type="scientific">Yarrowia lipolytica</name>
    <name type="common">Candida lipolytica</name>
    <dbReference type="NCBI Taxonomy" id="4952"/>
    <lineage>
        <taxon>Eukaryota</taxon>
        <taxon>Fungi</taxon>
        <taxon>Dikarya</taxon>
        <taxon>Ascomycota</taxon>
        <taxon>Saccharomycotina</taxon>
        <taxon>Dipodascomycetes</taxon>
        <taxon>Dipodascales</taxon>
        <taxon>Dipodascales incertae sedis</taxon>
        <taxon>Yarrowia</taxon>
    </lineage>
</organism>
<dbReference type="VEuPathDB" id="FungiDB:YALI1_A13227g"/>
<evidence type="ECO:0008006" key="4">
    <source>
        <dbReference type="Google" id="ProtNLM"/>
    </source>
</evidence>
<evidence type="ECO:0000313" key="3">
    <source>
        <dbReference type="Proteomes" id="UP000182444"/>
    </source>
</evidence>
<evidence type="ECO:0000313" key="2">
    <source>
        <dbReference type="EMBL" id="AOW00590.1"/>
    </source>
</evidence>
<dbReference type="RefSeq" id="XP_068137861.1">
    <property type="nucleotide sequence ID" value="XM_068281760.1"/>
</dbReference>